<feature type="coiled-coil region" evidence="1">
    <location>
        <begin position="150"/>
        <end position="219"/>
    </location>
</feature>
<proteinExistence type="predicted"/>
<accession>A0A0M0JGK4</accession>
<keyword evidence="1" id="KW-0175">Coiled coil</keyword>
<sequence length="227" mass="24910">MLCNVDGKLVEIGDTGYLGSMPTEIRALLARFVAEAETKARLQFENRKDGIAIESRAATEAALQAKTAAEARAAKAREAERVATEEAQKLRDKVSSLSMAVAAEEKKTVVALKAVGEAKSKMRRVELELETANTGWAAAKVEQSKAVEKAWKSETKAAALERQLAALERQLQLVQRTAGETRSAAETSAEEVEALKYKLQQMMEEVAKANEEKPFLERLRDSKLCKT</sequence>
<dbReference type="AlphaFoldDB" id="A0A0M0JGK4"/>
<evidence type="ECO:0000256" key="1">
    <source>
        <dbReference type="SAM" id="Coils"/>
    </source>
</evidence>
<name>A0A0M0JGK4_9EUKA</name>
<evidence type="ECO:0000313" key="2">
    <source>
        <dbReference type="EMBL" id="KOO25741.1"/>
    </source>
</evidence>
<evidence type="ECO:0000313" key="3">
    <source>
        <dbReference type="Proteomes" id="UP000037460"/>
    </source>
</evidence>
<comment type="caution">
    <text evidence="2">The sequence shown here is derived from an EMBL/GenBank/DDBJ whole genome shotgun (WGS) entry which is preliminary data.</text>
</comment>
<protein>
    <submittedName>
        <fullName evidence="2">Uncharacterized protein</fullName>
    </submittedName>
</protein>
<organism evidence="2 3">
    <name type="scientific">Chrysochromulina tobinii</name>
    <dbReference type="NCBI Taxonomy" id="1460289"/>
    <lineage>
        <taxon>Eukaryota</taxon>
        <taxon>Haptista</taxon>
        <taxon>Haptophyta</taxon>
        <taxon>Prymnesiophyceae</taxon>
        <taxon>Prymnesiales</taxon>
        <taxon>Chrysochromulinaceae</taxon>
        <taxon>Chrysochromulina</taxon>
    </lineage>
</organism>
<reference evidence="3" key="1">
    <citation type="journal article" date="2015" name="PLoS Genet.">
        <title>Genome Sequence and Transcriptome Analyses of Chrysochromulina tobin: Metabolic Tools for Enhanced Algal Fitness in the Prominent Order Prymnesiales (Haptophyceae).</title>
        <authorList>
            <person name="Hovde B.T."/>
            <person name="Deodato C.R."/>
            <person name="Hunsperger H.M."/>
            <person name="Ryken S.A."/>
            <person name="Yost W."/>
            <person name="Jha R.K."/>
            <person name="Patterson J."/>
            <person name="Monnat R.J. Jr."/>
            <person name="Barlow S.B."/>
            <person name="Starkenburg S.R."/>
            <person name="Cattolico R.A."/>
        </authorList>
    </citation>
    <scope>NUCLEOTIDE SEQUENCE</scope>
    <source>
        <strain evidence="3">CCMP291</strain>
    </source>
</reference>
<dbReference type="Proteomes" id="UP000037460">
    <property type="component" value="Unassembled WGS sequence"/>
</dbReference>
<dbReference type="EMBL" id="JWZX01002936">
    <property type="protein sequence ID" value="KOO25741.1"/>
    <property type="molecule type" value="Genomic_DNA"/>
</dbReference>
<feature type="coiled-coil region" evidence="1">
    <location>
        <begin position="73"/>
        <end position="107"/>
    </location>
</feature>
<gene>
    <name evidence="2" type="ORF">Ctob_006541</name>
</gene>
<keyword evidence="3" id="KW-1185">Reference proteome</keyword>